<dbReference type="Ensembl" id="ENSCINT00000037009.1">
    <property type="protein sequence ID" value="ENSCINP00000031596.1"/>
    <property type="gene ID" value="ENSCING00000024187.1"/>
</dbReference>
<dbReference type="InParanoid" id="H2XPL2"/>
<organism evidence="1 2">
    <name type="scientific">Ciona intestinalis</name>
    <name type="common">Transparent sea squirt</name>
    <name type="synonym">Ascidia intestinalis</name>
    <dbReference type="NCBI Taxonomy" id="7719"/>
    <lineage>
        <taxon>Eukaryota</taxon>
        <taxon>Metazoa</taxon>
        <taxon>Chordata</taxon>
        <taxon>Tunicata</taxon>
        <taxon>Ascidiacea</taxon>
        <taxon>Phlebobranchia</taxon>
        <taxon>Cionidae</taxon>
        <taxon>Ciona</taxon>
    </lineage>
</organism>
<reference evidence="1" key="4">
    <citation type="submission" date="2025-09" db="UniProtKB">
        <authorList>
            <consortium name="Ensembl"/>
        </authorList>
    </citation>
    <scope>IDENTIFICATION</scope>
</reference>
<reference evidence="1" key="2">
    <citation type="journal article" date="2008" name="Genome Biol.">
        <title>Improved genome assembly and evidence-based global gene model set for the chordate Ciona intestinalis: new insight into intron and operon populations.</title>
        <authorList>
            <person name="Satou Y."/>
            <person name="Mineta K."/>
            <person name="Ogasawara M."/>
            <person name="Sasakura Y."/>
            <person name="Shoguchi E."/>
            <person name="Ueno K."/>
            <person name="Yamada L."/>
            <person name="Matsumoto J."/>
            <person name="Wasserscheid J."/>
            <person name="Dewar K."/>
            <person name="Wiley G.B."/>
            <person name="Macmil S.L."/>
            <person name="Roe B.A."/>
            <person name="Zeller R.W."/>
            <person name="Hastings K.E."/>
            <person name="Lemaire P."/>
            <person name="Lindquist E."/>
            <person name="Endo T."/>
            <person name="Hotta K."/>
            <person name="Inaba K."/>
        </authorList>
    </citation>
    <scope>NUCLEOTIDE SEQUENCE [LARGE SCALE GENOMIC DNA]</scope>
    <source>
        <strain evidence="1">wild type</strain>
    </source>
</reference>
<reference evidence="2" key="1">
    <citation type="journal article" date="2002" name="Science">
        <title>The draft genome of Ciona intestinalis: insights into chordate and vertebrate origins.</title>
        <authorList>
            <person name="Dehal P."/>
            <person name="Satou Y."/>
            <person name="Campbell R.K."/>
            <person name="Chapman J."/>
            <person name="Degnan B."/>
            <person name="De Tomaso A."/>
            <person name="Davidson B."/>
            <person name="Di Gregorio A."/>
            <person name="Gelpke M."/>
            <person name="Goodstein D.M."/>
            <person name="Harafuji N."/>
            <person name="Hastings K.E."/>
            <person name="Ho I."/>
            <person name="Hotta K."/>
            <person name="Huang W."/>
            <person name="Kawashima T."/>
            <person name="Lemaire P."/>
            <person name="Martinez D."/>
            <person name="Meinertzhagen I.A."/>
            <person name="Necula S."/>
            <person name="Nonaka M."/>
            <person name="Putnam N."/>
            <person name="Rash S."/>
            <person name="Saiga H."/>
            <person name="Satake M."/>
            <person name="Terry A."/>
            <person name="Yamada L."/>
            <person name="Wang H.G."/>
            <person name="Awazu S."/>
            <person name="Azumi K."/>
            <person name="Boore J."/>
            <person name="Branno M."/>
            <person name="Chin-Bow S."/>
            <person name="DeSantis R."/>
            <person name="Doyle S."/>
            <person name="Francino P."/>
            <person name="Keys D.N."/>
            <person name="Haga S."/>
            <person name="Hayashi H."/>
            <person name="Hino K."/>
            <person name="Imai K.S."/>
            <person name="Inaba K."/>
            <person name="Kano S."/>
            <person name="Kobayashi K."/>
            <person name="Kobayashi M."/>
            <person name="Lee B.I."/>
            <person name="Makabe K.W."/>
            <person name="Manohar C."/>
            <person name="Matassi G."/>
            <person name="Medina M."/>
            <person name="Mochizuki Y."/>
            <person name="Mount S."/>
            <person name="Morishita T."/>
            <person name="Miura S."/>
            <person name="Nakayama A."/>
            <person name="Nishizaka S."/>
            <person name="Nomoto H."/>
            <person name="Ohta F."/>
            <person name="Oishi K."/>
            <person name="Rigoutsos I."/>
            <person name="Sano M."/>
            <person name="Sasaki A."/>
            <person name="Sasakura Y."/>
            <person name="Shoguchi E."/>
            <person name="Shin-i T."/>
            <person name="Spagnuolo A."/>
            <person name="Stainier D."/>
            <person name="Suzuki M.M."/>
            <person name="Tassy O."/>
            <person name="Takatori N."/>
            <person name="Tokuoka M."/>
            <person name="Yagi K."/>
            <person name="Yoshizaki F."/>
            <person name="Wada S."/>
            <person name="Zhang C."/>
            <person name="Hyatt P.D."/>
            <person name="Larimer F."/>
            <person name="Detter C."/>
            <person name="Doggett N."/>
            <person name="Glavina T."/>
            <person name="Hawkins T."/>
            <person name="Richardson P."/>
            <person name="Lucas S."/>
            <person name="Kohara Y."/>
            <person name="Levine M."/>
            <person name="Satoh N."/>
            <person name="Rokhsar D.S."/>
        </authorList>
    </citation>
    <scope>NUCLEOTIDE SEQUENCE [LARGE SCALE GENOMIC DNA]</scope>
</reference>
<proteinExistence type="predicted"/>
<name>H2XPL2_CIOIN</name>
<dbReference type="AlphaFoldDB" id="H2XPL2"/>
<sequence>MWNCPSFFGTLKCEVLIKFASHIKQSGTVKHIERIKAQPT</sequence>
<keyword evidence="2" id="KW-1185">Reference proteome</keyword>
<dbReference type="HOGENOM" id="CLU_3299064_0_0_1"/>
<accession>H2XPL2</accession>
<dbReference type="EMBL" id="EAAA01002611">
    <property type="status" value="NOT_ANNOTATED_CDS"/>
    <property type="molecule type" value="Genomic_DNA"/>
</dbReference>
<evidence type="ECO:0000313" key="2">
    <source>
        <dbReference type="Proteomes" id="UP000008144"/>
    </source>
</evidence>
<evidence type="ECO:0000313" key="1">
    <source>
        <dbReference type="Ensembl" id="ENSCINP00000031596.1"/>
    </source>
</evidence>
<reference evidence="1" key="3">
    <citation type="submission" date="2025-08" db="UniProtKB">
        <authorList>
            <consortium name="Ensembl"/>
        </authorList>
    </citation>
    <scope>IDENTIFICATION</scope>
</reference>
<protein>
    <submittedName>
        <fullName evidence="1">Uncharacterized protein</fullName>
    </submittedName>
</protein>
<dbReference type="Proteomes" id="UP000008144">
    <property type="component" value="Chromosome 8"/>
</dbReference>